<evidence type="ECO:0000256" key="1">
    <source>
        <dbReference type="SAM" id="MobiDB-lite"/>
    </source>
</evidence>
<dbReference type="Proteomes" id="UP001321473">
    <property type="component" value="Unassembled WGS sequence"/>
</dbReference>
<evidence type="ECO:0000313" key="3">
    <source>
        <dbReference type="EMBL" id="KAK8762384.1"/>
    </source>
</evidence>
<protein>
    <recommendedName>
        <fullName evidence="5">Secreted protein</fullName>
    </recommendedName>
</protein>
<gene>
    <name evidence="3" type="ORF">V5799_026347</name>
</gene>
<feature type="compositionally biased region" description="Acidic residues" evidence="1">
    <location>
        <begin position="141"/>
        <end position="159"/>
    </location>
</feature>
<evidence type="ECO:0008006" key="5">
    <source>
        <dbReference type="Google" id="ProtNLM"/>
    </source>
</evidence>
<evidence type="ECO:0000256" key="2">
    <source>
        <dbReference type="SAM" id="SignalP"/>
    </source>
</evidence>
<keyword evidence="2" id="KW-0732">Signal</keyword>
<dbReference type="EMBL" id="JARKHS020030135">
    <property type="protein sequence ID" value="KAK8762384.1"/>
    <property type="molecule type" value="Genomic_DNA"/>
</dbReference>
<reference evidence="3 4" key="1">
    <citation type="journal article" date="2023" name="Arcadia Sci">
        <title>De novo assembly of a long-read Amblyomma americanum tick genome.</title>
        <authorList>
            <person name="Chou S."/>
            <person name="Poskanzer K.E."/>
            <person name="Rollins M."/>
            <person name="Thuy-Boun P.S."/>
        </authorList>
    </citation>
    <scope>NUCLEOTIDE SEQUENCE [LARGE SCALE GENOMIC DNA]</scope>
    <source>
        <strain evidence="3">F_SG_1</strain>
        <tissue evidence="3">Salivary glands</tissue>
    </source>
</reference>
<feature type="chain" id="PRO_5042974768" description="Secreted protein" evidence="2">
    <location>
        <begin position="21"/>
        <end position="159"/>
    </location>
</feature>
<proteinExistence type="predicted"/>
<feature type="signal peptide" evidence="2">
    <location>
        <begin position="1"/>
        <end position="20"/>
    </location>
</feature>
<keyword evidence="4" id="KW-1185">Reference proteome</keyword>
<accession>A0AAQ4DIU4</accession>
<dbReference type="AlphaFoldDB" id="A0AAQ4DIU4"/>
<name>A0AAQ4DIU4_AMBAM</name>
<evidence type="ECO:0000313" key="4">
    <source>
        <dbReference type="Proteomes" id="UP001321473"/>
    </source>
</evidence>
<sequence length="159" mass="17363">MGRIAFVATVFLIYSRLSAATTPVTTMPSVDRVALPSATQDINTSVDAAPSPAAVRTAAPVEATTAGPRKGRACGAHPSTLGPDCAPEMDQHYAGFTDYVPFSSTTELAFTTPDARHRDPPQLLPDEFYYYAWRDSLHIDSDDEDEDDEDEDEDDFEEE</sequence>
<comment type="caution">
    <text evidence="3">The sequence shown here is derived from an EMBL/GenBank/DDBJ whole genome shotgun (WGS) entry which is preliminary data.</text>
</comment>
<feature type="region of interest" description="Disordered" evidence="1">
    <location>
        <begin position="139"/>
        <end position="159"/>
    </location>
</feature>
<organism evidence="3 4">
    <name type="scientific">Amblyomma americanum</name>
    <name type="common">Lone star tick</name>
    <dbReference type="NCBI Taxonomy" id="6943"/>
    <lineage>
        <taxon>Eukaryota</taxon>
        <taxon>Metazoa</taxon>
        <taxon>Ecdysozoa</taxon>
        <taxon>Arthropoda</taxon>
        <taxon>Chelicerata</taxon>
        <taxon>Arachnida</taxon>
        <taxon>Acari</taxon>
        <taxon>Parasitiformes</taxon>
        <taxon>Ixodida</taxon>
        <taxon>Ixodoidea</taxon>
        <taxon>Ixodidae</taxon>
        <taxon>Amblyomminae</taxon>
        <taxon>Amblyomma</taxon>
    </lineage>
</organism>